<dbReference type="Gene3D" id="3.40.50.2000">
    <property type="entry name" value="Glycogen Phosphorylase B"/>
    <property type="match status" value="2"/>
</dbReference>
<evidence type="ECO:0000259" key="3">
    <source>
        <dbReference type="Pfam" id="PF13439"/>
    </source>
</evidence>
<comment type="caution">
    <text evidence="4">The sequence shown here is derived from an EMBL/GenBank/DDBJ whole genome shotgun (WGS) entry which is preliminary data.</text>
</comment>
<dbReference type="CDD" id="cd03809">
    <property type="entry name" value="GT4_MtfB-like"/>
    <property type="match status" value="1"/>
</dbReference>
<dbReference type="Pfam" id="PF13439">
    <property type="entry name" value="Glyco_transf_4"/>
    <property type="match status" value="1"/>
</dbReference>
<gene>
    <name evidence="4" type="ORF">IAB80_01785</name>
</gene>
<dbReference type="PANTHER" id="PTHR46401">
    <property type="entry name" value="GLYCOSYLTRANSFERASE WBBK-RELATED"/>
    <property type="match status" value="1"/>
</dbReference>
<dbReference type="Proteomes" id="UP000823771">
    <property type="component" value="Unassembled WGS sequence"/>
</dbReference>
<dbReference type="AlphaFoldDB" id="A0A9D9NL86"/>
<dbReference type="GO" id="GO:0016757">
    <property type="term" value="F:glycosyltransferase activity"/>
    <property type="evidence" value="ECO:0007669"/>
    <property type="project" value="InterPro"/>
</dbReference>
<evidence type="ECO:0000256" key="1">
    <source>
        <dbReference type="ARBA" id="ARBA00022679"/>
    </source>
</evidence>
<evidence type="ECO:0000313" key="4">
    <source>
        <dbReference type="EMBL" id="MBO8477617.1"/>
    </source>
</evidence>
<feature type="domain" description="Glycosyltransferase subfamily 4-like N-terminal" evidence="3">
    <location>
        <begin position="16"/>
        <end position="177"/>
    </location>
</feature>
<dbReference type="Pfam" id="PF00534">
    <property type="entry name" value="Glycos_transf_1"/>
    <property type="match status" value="1"/>
</dbReference>
<protein>
    <submittedName>
        <fullName evidence="4">Glycosyltransferase family 4 protein</fullName>
    </submittedName>
</protein>
<evidence type="ECO:0000313" key="5">
    <source>
        <dbReference type="Proteomes" id="UP000823771"/>
    </source>
</evidence>
<proteinExistence type="predicted"/>
<evidence type="ECO:0000259" key="2">
    <source>
        <dbReference type="Pfam" id="PF00534"/>
    </source>
</evidence>
<accession>A0A9D9NL86</accession>
<reference evidence="4" key="2">
    <citation type="journal article" date="2021" name="PeerJ">
        <title>Extensive microbial diversity within the chicken gut microbiome revealed by metagenomics and culture.</title>
        <authorList>
            <person name="Gilroy R."/>
            <person name="Ravi A."/>
            <person name="Getino M."/>
            <person name="Pursley I."/>
            <person name="Horton D.L."/>
            <person name="Alikhan N.F."/>
            <person name="Baker D."/>
            <person name="Gharbi K."/>
            <person name="Hall N."/>
            <person name="Watson M."/>
            <person name="Adriaenssens E.M."/>
            <person name="Foster-Nyarko E."/>
            <person name="Jarju S."/>
            <person name="Secka A."/>
            <person name="Antonio M."/>
            <person name="Oren A."/>
            <person name="Chaudhuri R.R."/>
            <person name="La Ragione R."/>
            <person name="Hildebrand F."/>
            <person name="Pallen M.J."/>
        </authorList>
    </citation>
    <scope>NUCLEOTIDE SEQUENCE</scope>
    <source>
        <strain evidence="4">2478</strain>
    </source>
</reference>
<sequence>MRVLYDYQKFSTQRAGGITRYFAELFRNFSPETEPVVSLKFNRNMYISGEDRLFVRNVVDYDFSFRGRKILVSALDRVNKAYSEHDIVCQEYDILHPTYYGCYFFDMKRPDRPVVVTVHDMIQEIFPSDFSRRVIAEKKRQIFESDHIIAVSQNTRKDILSIYPEIDPAKISVIYHGTSFKDLVPEDGPWPSRYLLYVGRRGGYKNFMPFVRNLKPLADKVKDLSIVCVGDALLPSEKKALAEMGMLGRVTAMKASDAQLLSLYMHAEAFVFPSLYEGFGLPVLEAFRAGCPVVLADASCFQEVADDAALYFTPGDAESLCEAVSLCLENKYLCMKMKERGRERLRLFDWRKSALALEKVYASLA</sequence>
<dbReference type="InterPro" id="IPR001296">
    <property type="entry name" value="Glyco_trans_1"/>
</dbReference>
<name>A0A9D9NL86_9BACT</name>
<organism evidence="4 5">
    <name type="scientific">Candidatus Cryptobacteroides excrementipullorum</name>
    <dbReference type="NCBI Taxonomy" id="2840761"/>
    <lineage>
        <taxon>Bacteria</taxon>
        <taxon>Pseudomonadati</taxon>
        <taxon>Bacteroidota</taxon>
        <taxon>Bacteroidia</taxon>
        <taxon>Bacteroidales</taxon>
        <taxon>Candidatus Cryptobacteroides</taxon>
    </lineage>
</organism>
<dbReference type="SUPFAM" id="SSF53756">
    <property type="entry name" value="UDP-Glycosyltransferase/glycogen phosphorylase"/>
    <property type="match status" value="1"/>
</dbReference>
<reference evidence="4" key="1">
    <citation type="submission" date="2020-10" db="EMBL/GenBank/DDBJ databases">
        <authorList>
            <person name="Gilroy R."/>
        </authorList>
    </citation>
    <scope>NUCLEOTIDE SEQUENCE</scope>
    <source>
        <strain evidence="4">2478</strain>
    </source>
</reference>
<dbReference type="PANTHER" id="PTHR46401:SF2">
    <property type="entry name" value="GLYCOSYLTRANSFERASE WBBK-RELATED"/>
    <property type="match status" value="1"/>
</dbReference>
<keyword evidence="1" id="KW-0808">Transferase</keyword>
<dbReference type="EMBL" id="JADILZ010000018">
    <property type="protein sequence ID" value="MBO8477617.1"/>
    <property type="molecule type" value="Genomic_DNA"/>
</dbReference>
<feature type="domain" description="Glycosyl transferase family 1" evidence="2">
    <location>
        <begin position="193"/>
        <end position="344"/>
    </location>
</feature>
<dbReference type="InterPro" id="IPR028098">
    <property type="entry name" value="Glyco_trans_4-like_N"/>
</dbReference>
<dbReference type="GO" id="GO:0009103">
    <property type="term" value="P:lipopolysaccharide biosynthetic process"/>
    <property type="evidence" value="ECO:0007669"/>
    <property type="project" value="TreeGrafter"/>
</dbReference>